<evidence type="ECO:0000256" key="1">
    <source>
        <dbReference type="SAM" id="Phobius"/>
    </source>
</evidence>
<keyword evidence="1" id="KW-0812">Transmembrane</keyword>
<dbReference type="EMBL" id="CP070496">
    <property type="protein sequence ID" value="QSB04334.1"/>
    <property type="molecule type" value="Genomic_DNA"/>
</dbReference>
<name>A0A895XG71_9ACTN</name>
<organism evidence="3 4">
    <name type="scientific">Natronoglycomyces albus</name>
    <dbReference type="NCBI Taxonomy" id="2811108"/>
    <lineage>
        <taxon>Bacteria</taxon>
        <taxon>Bacillati</taxon>
        <taxon>Actinomycetota</taxon>
        <taxon>Actinomycetes</taxon>
        <taxon>Glycomycetales</taxon>
        <taxon>Glycomycetaceae</taxon>
        <taxon>Natronoglycomyces</taxon>
    </lineage>
</organism>
<evidence type="ECO:0000313" key="4">
    <source>
        <dbReference type="Proteomes" id="UP000662939"/>
    </source>
</evidence>
<keyword evidence="1" id="KW-1133">Transmembrane helix</keyword>
<dbReference type="RefSeq" id="WP_213170331.1">
    <property type="nucleotide sequence ID" value="NZ_CP070496.1"/>
</dbReference>
<dbReference type="Proteomes" id="UP000662939">
    <property type="component" value="Chromosome"/>
</dbReference>
<gene>
    <name evidence="3" type="ORF">JQS30_11060</name>
</gene>
<dbReference type="AlphaFoldDB" id="A0A895XG71"/>
<dbReference type="InterPro" id="IPR012551">
    <property type="entry name" value="DUF1707_SHOCT-like"/>
</dbReference>
<dbReference type="KEGG" id="nav:JQS30_11060"/>
<evidence type="ECO:0000313" key="3">
    <source>
        <dbReference type="EMBL" id="QSB04334.1"/>
    </source>
</evidence>
<dbReference type="Pfam" id="PF08044">
    <property type="entry name" value="DUF1707"/>
    <property type="match status" value="1"/>
</dbReference>
<sequence>MSLDATRATKNDRKFTLGRLNMARRRGRLGPEEYRLRRDLAKKAVRRGELSVLLEDLSDLTPGRDHWRYGRWRGPVREGSELEVQRVIGIVVAVFFLVLVFVTIYAVISAVQGWL</sequence>
<accession>A0A895XG71</accession>
<keyword evidence="1" id="KW-0472">Membrane</keyword>
<evidence type="ECO:0000259" key="2">
    <source>
        <dbReference type="Pfam" id="PF08044"/>
    </source>
</evidence>
<protein>
    <submittedName>
        <fullName evidence="3">DUF1707 domain-containing protein</fullName>
    </submittedName>
</protein>
<proteinExistence type="predicted"/>
<keyword evidence="4" id="KW-1185">Reference proteome</keyword>
<reference evidence="3" key="1">
    <citation type="submission" date="2021-02" db="EMBL/GenBank/DDBJ databases">
        <title>Natronoglycomyces albus gen. nov., sp. nov, a haloalkaliphilic actinobacterium from a soda solonchak soil.</title>
        <authorList>
            <person name="Sorokin D.Y."/>
            <person name="Khijniak T.V."/>
            <person name="Zakharycheva A.P."/>
            <person name="Boueva O.V."/>
            <person name="Ariskina E.V."/>
            <person name="Hahnke R.L."/>
            <person name="Bunk B."/>
            <person name="Sproer C."/>
            <person name="Schumann P."/>
            <person name="Evtushenko L.I."/>
            <person name="Kublanov I.V."/>
        </authorList>
    </citation>
    <scope>NUCLEOTIDE SEQUENCE</scope>
    <source>
        <strain evidence="3">DSM 106290</strain>
    </source>
</reference>
<feature type="transmembrane region" description="Helical" evidence="1">
    <location>
        <begin position="87"/>
        <end position="108"/>
    </location>
</feature>
<feature type="domain" description="DUF1707" evidence="2">
    <location>
        <begin position="6"/>
        <end position="57"/>
    </location>
</feature>